<reference evidence="1 2" key="1">
    <citation type="submission" date="2014-04" db="EMBL/GenBank/DDBJ databases">
        <authorList>
            <person name="Hornung B.V."/>
        </authorList>
    </citation>
    <scope>NUCLEOTIDE SEQUENCE [LARGE SCALE GENOMIC DNA]</scope>
    <source>
        <strain evidence="1 2">CRIB</strain>
    </source>
</reference>
<dbReference type="GeneID" id="82206143"/>
<evidence type="ECO:0000313" key="1">
    <source>
        <dbReference type="EMBL" id="CED94718.1"/>
    </source>
</evidence>
<keyword evidence="2" id="KW-1185">Reference proteome</keyword>
<dbReference type="KEGG" id="ril:CRIB_2115"/>
<gene>
    <name evidence="1" type="ORF">CRIB_2115</name>
</gene>
<sequence length="118" mass="13797">MQNEVKKITRLVDEVTSLLMRSGSNDINVRIKRDSELSTITIIDYNSAYPNDEISSLNDVLNIQRQCEVEEFYWELMGDDSHEDELFLVGSMVDKATVNKIDNDLHIVMYRYLTKFKK</sequence>
<dbReference type="EMBL" id="LN555523">
    <property type="protein sequence ID" value="CED94718.1"/>
    <property type="molecule type" value="Genomic_DNA"/>
</dbReference>
<dbReference type="Proteomes" id="UP000245622">
    <property type="component" value="Chromosome 1"/>
</dbReference>
<organism evidence="1 2">
    <name type="scientific">Romboutsia ilealis</name>
    <dbReference type="NCBI Taxonomy" id="1115758"/>
    <lineage>
        <taxon>Bacteria</taxon>
        <taxon>Bacillati</taxon>
        <taxon>Bacillota</taxon>
        <taxon>Clostridia</taxon>
        <taxon>Peptostreptococcales</taxon>
        <taxon>Peptostreptococcaceae</taxon>
        <taxon>Romboutsia</taxon>
    </lineage>
</organism>
<dbReference type="AlphaFoldDB" id="A0A1V1I3D2"/>
<proteinExistence type="predicted"/>
<dbReference type="RefSeq" id="WP_180702217.1">
    <property type="nucleotide sequence ID" value="NZ_LN555523.1"/>
</dbReference>
<protein>
    <submittedName>
        <fullName evidence="1">Uncharacterized protein</fullName>
    </submittedName>
</protein>
<accession>A0A1V1I3D2</accession>
<evidence type="ECO:0000313" key="2">
    <source>
        <dbReference type="Proteomes" id="UP000245622"/>
    </source>
</evidence>
<name>A0A1V1I3D2_9FIRM</name>